<dbReference type="Proteomes" id="UP000002630">
    <property type="component" value="Unassembled WGS sequence"/>
</dbReference>
<evidence type="ECO:0000313" key="4">
    <source>
        <dbReference type="Proteomes" id="UP000002630"/>
    </source>
</evidence>
<dbReference type="EMBL" id="FN649760">
    <property type="protein sequence ID" value="CBJ29724.1"/>
    <property type="molecule type" value="Genomic_DNA"/>
</dbReference>
<dbReference type="eggNOG" id="ENOG502QQB8">
    <property type="taxonomic scope" value="Eukaryota"/>
</dbReference>
<dbReference type="Pfam" id="PF10551">
    <property type="entry name" value="MULE"/>
    <property type="match status" value="1"/>
</dbReference>
<proteinExistence type="predicted"/>
<evidence type="ECO:0000256" key="1">
    <source>
        <dbReference type="PROSITE-ProRule" id="PRU00325"/>
    </source>
</evidence>
<accession>D7FLF6</accession>
<reference evidence="3 4" key="1">
    <citation type="journal article" date="2010" name="Nature">
        <title>The Ectocarpus genome and the independent evolution of multicellularity in brown algae.</title>
        <authorList>
            <person name="Cock J.M."/>
            <person name="Sterck L."/>
            <person name="Rouze P."/>
            <person name="Scornet D."/>
            <person name="Allen A.E."/>
            <person name="Amoutzias G."/>
            <person name="Anthouard V."/>
            <person name="Artiguenave F."/>
            <person name="Aury J.M."/>
            <person name="Badger J.H."/>
            <person name="Beszteri B."/>
            <person name="Billiau K."/>
            <person name="Bonnet E."/>
            <person name="Bothwell J.H."/>
            <person name="Bowler C."/>
            <person name="Boyen C."/>
            <person name="Brownlee C."/>
            <person name="Carrano C.J."/>
            <person name="Charrier B."/>
            <person name="Cho G.Y."/>
            <person name="Coelho S.M."/>
            <person name="Collen J."/>
            <person name="Corre E."/>
            <person name="Da Silva C."/>
            <person name="Delage L."/>
            <person name="Delaroque N."/>
            <person name="Dittami S.M."/>
            <person name="Doulbeau S."/>
            <person name="Elias M."/>
            <person name="Farnham G."/>
            <person name="Gachon C.M."/>
            <person name="Gschloessl B."/>
            <person name="Heesch S."/>
            <person name="Jabbari K."/>
            <person name="Jubin C."/>
            <person name="Kawai H."/>
            <person name="Kimura K."/>
            <person name="Kloareg B."/>
            <person name="Kupper F.C."/>
            <person name="Lang D."/>
            <person name="Le Bail A."/>
            <person name="Leblanc C."/>
            <person name="Lerouge P."/>
            <person name="Lohr M."/>
            <person name="Lopez P.J."/>
            <person name="Martens C."/>
            <person name="Maumus F."/>
            <person name="Michel G."/>
            <person name="Miranda-Saavedra D."/>
            <person name="Morales J."/>
            <person name="Moreau H."/>
            <person name="Motomura T."/>
            <person name="Nagasato C."/>
            <person name="Napoli C.A."/>
            <person name="Nelson D.R."/>
            <person name="Nyvall-Collen P."/>
            <person name="Peters A.F."/>
            <person name="Pommier C."/>
            <person name="Potin P."/>
            <person name="Poulain J."/>
            <person name="Quesneville H."/>
            <person name="Read B."/>
            <person name="Rensing S.A."/>
            <person name="Ritter A."/>
            <person name="Rousvoal S."/>
            <person name="Samanta M."/>
            <person name="Samson G."/>
            <person name="Schroeder D.C."/>
            <person name="Segurens B."/>
            <person name="Strittmatter M."/>
            <person name="Tonon T."/>
            <person name="Tregear J.W."/>
            <person name="Valentin K."/>
            <person name="von Dassow P."/>
            <person name="Yamagishi T."/>
            <person name="Van de Peer Y."/>
            <person name="Wincker P."/>
        </authorList>
    </citation>
    <scope>NUCLEOTIDE SEQUENCE [LARGE SCALE GENOMIC DNA]</scope>
    <source>
        <strain evidence="4">Ec32 / CCAP1310/4</strain>
    </source>
</reference>
<dbReference type="InterPro" id="IPR018289">
    <property type="entry name" value="MULE_transposase_dom"/>
</dbReference>
<dbReference type="GO" id="GO:0008270">
    <property type="term" value="F:zinc ion binding"/>
    <property type="evidence" value="ECO:0007669"/>
    <property type="project" value="UniProtKB-KW"/>
</dbReference>
<evidence type="ECO:0000313" key="3">
    <source>
        <dbReference type="EMBL" id="CBJ29724.1"/>
    </source>
</evidence>
<dbReference type="AlphaFoldDB" id="D7FLF6"/>
<evidence type="ECO:0000259" key="2">
    <source>
        <dbReference type="PROSITE" id="PS50966"/>
    </source>
</evidence>
<keyword evidence="1" id="KW-0863">Zinc-finger</keyword>
<sequence>MYRCIAESIKPQKLGPRGARKVRNMSRKVTGELWASSGDALELVAELERGNETVKWELDAENILRSIMWASPEQILLARTYGGVVIQDNTCLTNRYNNKLCLFVGVDSENKTQVFAQGFFSNESTEAFDFANKFFLDICGGHPKVIITDSDAAMKESIRGVFPPPHTTHLLCSWHICKNIKKKCLSILKSEKCADLLRRWTRASLATSIEAFDGVWTDVEDLVKGTDCEEYILKFLYERRKHWARCFHPTVMTLDMTSSQRVEGTFSVLKKGRVLRRNSTFRQVRAKCEQIAGELRLASTMQATKQTSLGKGYVENDVKKSMEKVMTAYAEVGASKYAKEEIWAEMLASSAYDTSIVTEGRDSMQFLQNLATRSVNDSNDSTNVSGHDHGAGDVCCQVPKEVFEEDEAPDTTMFGTTSLHSFCRLVECVEIDCIVKVLYKHKPDRKVGHLVIVGPGGFQLCTCLQLLRRGLQCRHVLAALVTRLKRSDEFKGQSIHPRWRSSVEPWSIAEVKLGTFDGDGDGSYDGGFTGDWEPSGDFEDLQGDNTSVSVLSVLRGRAFANLTELCNRAVRTYTDSMTRDSTTADQSMFGDLMRHVNDFVEKRRSGDTEESSFQV</sequence>
<dbReference type="OrthoDB" id="4327540at2759"/>
<keyword evidence="1" id="KW-0479">Metal-binding</keyword>
<dbReference type="InterPro" id="IPR007527">
    <property type="entry name" value="Znf_SWIM"/>
</dbReference>
<dbReference type="PANTHER" id="PTHR47718:SF3">
    <property type="entry name" value="PROTEIN FAR1-RELATED SEQUENCE 5-LIKE"/>
    <property type="match status" value="1"/>
</dbReference>
<organism evidence="3 4">
    <name type="scientific">Ectocarpus siliculosus</name>
    <name type="common">Brown alga</name>
    <name type="synonym">Conferva siliculosa</name>
    <dbReference type="NCBI Taxonomy" id="2880"/>
    <lineage>
        <taxon>Eukaryota</taxon>
        <taxon>Sar</taxon>
        <taxon>Stramenopiles</taxon>
        <taxon>Ochrophyta</taxon>
        <taxon>PX clade</taxon>
        <taxon>Phaeophyceae</taxon>
        <taxon>Ectocarpales</taxon>
        <taxon>Ectocarpaceae</taxon>
        <taxon>Ectocarpus</taxon>
    </lineage>
</organism>
<protein>
    <submittedName>
        <fullName evidence="3">Far-red impaired response protein</fullName>
    </submittedName>
</protein>
<keyword evidence="4" id="KW-1185">Reference proteome</keyword>
<dbReference type="PANTHER" id="PTHR47718">
    <property type="entry name" value="OS01G0519700 PROTEIN"/>
    <property type="match status" value="1"/>
</dbReference>
<feature type="domain" description="SWIM-type" evidence="2">
    <location>
        <begin position="449"/>
        <end position="484"/>
    </location>
</feature>
<dbReference type="STRING" id="2880.D7FLF6"/>
<name>D7FLF6_ECTSI</name>
<keyword evidence="1" id="KW-0862">Zinc</keyword>
<gene>
    <name evidence="3" type="ORF">Esi_0159_0077</name>
</gene>
<dbReference type="InParanoid" id="D7FLF6"/>
<dbReference type="PROSITE" id="PS50966">
    <property type="entry name" value="ZF_SWIM"/>
    <property type="match status" value="1"/>
</dbReference>